<keyword evidence="4" id="KW-0472">Membrane</keyword>
<name>A0AAV6UI93_9ARAC</name>
<dbReference type="AlphaFoldDB" id="A0AAV6UI93"/>
<dbReference type="InterPro" id="IPR002048">
    <property type="entry name" value="EF_hand_dom"/>
</dbReference>
<protein>
    <recommendedName>
        <fullName evidence="5">EF-hand domain-containing protein</fullName>
    </recommendedName>
</protein>
<keyword evidence="4" id="KW-1133">Transmembrane helix</keyword>
<dbReference type="PANTHER" id="PTHR23104">
    <property type="entry name" value="MULTIPLE COAGULATION FACTOR DEFICIENCY PROTEIN 2 NEURAL STEM CELL DERIVED NEURONAL SURVIVAL PROTEIN"/>
    <property type="match status" value="1"/>
</dbReference>
<comment type="caution">
    <text evidence="6">The sequence shown here is derived from an EMBL/GenBank/DDBJ whole genome shotgun (WGS) entry which is preliminary data.</text>
</comment>
<dbReference type="PROSITE" id="PS50222">
    <property type="entry name" value="EF_HAND_2"/>
    <property type="match status" value="1"/>
</dbReference>
<dbReference type="PROSITE" id="PS00018">
    <property type="entry name" value="EF_HAND_1"/>
    <property type="match status" value="2"/>
</dbReference>
<evidence type="ECO:0000256" key="3">
    <source>
        <dbReference type="ARBA" id="ARBA00022837"/>
    </source>
</evidence>
<dbReference type="InterPro" id="IPR011992">
    <property type="entry name" value="EF-hand-dom_pair"/>
</dbReference>
<evidence type="ECO:0000313" key="6">
    <source>
        <dbReference type="EMBL" id="KAG8183016.1"/>
    </source>
</evidence>
<dbReference type="GO" id="GO:0005509">
    <property type="term" value="F:calcium ion binding"/>
    <property type="evidence" value="ECO:0007669"/>
    <property type="project" value="InterPro"/>
</dbReference>
<keyword evidence="7" id="KW-1185">Reference proteome</keyword>
<dbReference type="Proteomes" id="UP000827092">
    <property type="component" value="Unassembled WGS sequence"/>
</dbReference>
<dbReference type="SUPFAM" id="SSF47473">
    <property type="entry name" value="EF-hand"/>
    <property type="match status" value="1"/>
</dbReference>
<dbReference type="EMBL" id="JAFNEN010000436">
    <property type="protein sequence ID" value="KAG8183016.1"/>
    <property type="molecule type" value="Genomic_DNA"/>
</dbReference>
<evidence type="ECO:0000256" key="4">
    <source>
        <dbReference type="SAM" id="Phobius"/>
    </source>
</evidence>
<gene>
    <name evidence="6" type="ORF">JTE90_017103</name>
</gene>
<evidence type="ECO:0000256" key="2">
    <source>
        <dbReference type="ARBA" id="ARBA00022737"/>
    </source>
</evidence>
<keyword evidence="1" id="KW-0732">Signal</keyword>
<feature type="transmembrane region" description="Helical" evidence="4">
    <location>
        <begin position="20"/>
        <end position="40"/>
    </location>
</feature>
<reference evidence="6 7" key="1">
    <citation type="journal article" date="2022" name="Nat. Ecol. Evol.">
        <title>A masculinizing supergene underlies an exaggerated male reproductive morph in a spider.</title>
        <authorList>
            <person name="Hendrickx F."/>
            <person name="De Corte Z."/>
            <person name="Sonet G."/>
            <person name="Van Belleghem S.M."/>
            <person name="Kostlbacher S."/>
            <person name="Vangestel C."/>
        </authorList>
    </citation>
    <scope>NUCLEOTIDE SEQUENCE [LARGE SCALE GENOMIC DNA]</scope>
    <source>
        <strain evidence="6">W744_W776</strain>
    </source>
</reference>
<dbReference type="Gene3D" id="1.10.238.10">
    <property type="entry name" value="EF-hand"/>
    <property type="match status" value="1"/>
</dbReference>
<evidence type="ECO:0000256" key="1">
    <source>
        <dbReference type="ARBA" id="ARBA00022729"/>
    </source>
</evidence>
<dbReference type="InterPro" id="IPR052110">
    <property type="entry name" value="MCFD2-like"/>
</dbReference>
<evidence type="ECO:0000313" key="7">
    <source>
        <dbReference type="Proteomes" id="UP000827092"/>
    </source>
</evidence>
<sequence>MRHLSCIARSSTELFNWKVFNSYLAMIYILSCALWLVFIAEAHIRHEGHTHYQPKEDGSKNLLKDKAYVRDYEHVKEDLQDLYNKDFAAELSEMELESYYFQLHDLNHDQKLDGLELLAAMNHVLNREDEISQKDLLENPQVKESLQNWWNTKFKEDSEYIDEMLKEEDLDQDGYLSYAEFISARQKGR</sequence>
<keyword evidence="2" id="KW-0677">Repeat</keyword>
<feature type="domain" description="EF-hand" evidence="5">
    <location>
        <begin position="156"/>
        <end position="189"/>
    </location>
</feature>
<evidence type="ECO:0000259" key="5">
    <source>
        <dbReference type="PROSITE" id="PS50222"/>
    </source>
</evidence>
<organism evidence="6 7">
    <name type="scientific">Oedothorax gibbosus</name>
    <dbReference type="NCBI Taxonomy" id="931172"/>
    <lineage>
        <taxon>Eukaryota</taxon>
        <taxon>Metazoa</taxon>
        <taxon>Ecdysozoa</taxon>
        <taxon>Arthropoda</taxon>
        <taxon>Chelicerata</taxon>
        <taxon>Arachnida</taxon>
        <taxon>Araneae</taxon>
        <taxon>Araneomorphae</taxon>
        <taxon>Entelegynae</taxon>
        <taxon>Araneoidea</taxon>
        <taxon>Linyphiidae</taxon>
        <taxon>Erigoninae</taxon>
        <taxon>Oedothorax</taxon>
    </lineage>
</organism>
<keyword evidence="4" id="KW-0812">Transmembrane</keyword>
<dbReference type="InterPro" id="IPR018247">
    <property type="entry name" value="EF_Hand_1_Ca_BS"/>
</dbReference>
<keyword evidence="3" id="KW-0106">Calcium</keyword>
<accession>A0AAV6UI93</accession>
<proteinExistence type="predicted"/>
<dbReference type="PANTHER" id="PTHR23104:SF1">
    <property type="entry name" value="EF-HAND DOMAIN-CONTAINING PROTEIN"/>
    <property type="match status" value="1"/>
</dbReference>
<dbReference type="Pfam" id="PF13499">
    <property type="entry name" value="EF-hand_7"/>
    <property type="match status" value="1"/>
</dbReference>